<comment type="similarity">
    <text evidence="3">Belongs to the protein-tyrosine phosphatase family. Non-receptor class CDC14 subfamily.</text>
</comment>
<evidence type="ECO:0000256" key="11">
    <source>
        <dbReference type="ARBA" id="ARBA00023242"/>
    </source>
</evidence>
<dbReference type="VEuPathDB" id="FungiDB:BTJ68_04390"/>
<dbReference type="EC" id="3.1.3.48" evidence="4"/>
<keyword evidence="9" id="KW-0378">Hydrolase</keyword>
<feature type="region of interest" description="Disordered" evidence="14">
    <location>
        <begin position="499"/>
        <end position="755"/>
    </location>
</feature>
<dbReference type="EMBL" id="QWIO01001723">
    <property type="protein sequence ID" value="RMY67256.1"/>
    <property type="molecule type" value="Genomic_DNA"/>
</dbReference>
<feature type="domain" description="Tyrosine specific protein phosphatases" evidence="16">
    <location>
        <begin position="392"/>
        <end position="458"/>
    </location>
</feature>
<feature type="domain" description="Tyrosine-protein phosphatase" evidence="15">
    <location>
        <begin position="314"/>
        <end position="472"/>
    </location>
</feature>
<dbReference type="PANTHER" id="PTHR23339">
    <property type="entry name" value="TYROSINE SPECIFIC PROTEIN PHOSPHATASE AND DUAL SPECIFICITY PROTEIN PHOSPHATASE"/>
    <property type="match status" value="1"/>
</dbReference>
<keyword evidence="5" id="KW-0963">Cytoplasm</keyword>
<evidence type="ECO:0000256" key="8">
    <source>
        <dbReference type="ARBA" id="ARBA00022776"/>
    </source>
</evidence>
<keyword evidence="8" id="KW-0498">Mitosis</keyword>
<dbReference type="InterPro" id="IPR000387">
    <property type="entry name" value="Tyr_Pase_dom"/>
</dbReference>
<dbReference type="InterPro" id="IPR044506">
    <property type="entry name" value="CDC14_C"/>
</dbReference>
<evidence type="ECO:0000256" key="3">
    <source>
        <dbReference type="ARBA" id="ARBA00007315"/>
    </source>
</evidence>
<dbReference type="PROSITE" id="PS50054">
    <property type="entry name" value="TYR_PHOSPHATASE_DUAL"/>
    <property type="match status" value="1"/>
</dbReference>
<dbReference type="CDD" id="cd14499">
    <property type="entry name" value="CDC14_C"/>
    <property type="match status" value="1"/>
</dbReference>
<evidence type="ECO:0000313" key="17">
    <source>
        <dbReference type="EMBL" id="RMY67256.1"/>
    </source>
</evidence>
<dbReference type="GO" id="GO:0007096">
    <property type="term" value="P:regulation of exit from mitosis"/>
    <property type="evidence" value="ECO:0007669"/>
    <property type="project" value="UniProtKB-ARBA"/>
</dbReference>
<feature type="compositionally biased region" description="Polar residues" evidence="14">
    <location>
        <begin position="27"/>
        <end position="37"/>
    </location>
</feature>
<evidence type="ECO:0000256" key="7">
    <source>
        <dbReference type="ARBA" id="ARBA00022618"/>
    </source>
</evidence>
<keyword evidence="7" id="KW-0132">Cell division</keyword>
<dbReference type="GO" id="GO:0005737">
    <property type="term" value="C:cytoplasm"/>
    <property type="evidence" value="ECO:0007669"/>
    <property type="project" value="UniProtKB-SubCell"/>
</dbReference>
<dbReference type="GO" id="GO:0000278">
    <property type="term" value="P:mitotic cell cycle"/>
    <property type="evidence" value="ECO:0007669"/>
    <property type="project" value="UniProtKB-ARBA"/>
</dbReference>
<dbReference type="Proteomes" id="UP000269539">
    <property type="component" value="Unassembled WGS sequence"/>
</dbReference>
<dbReference type="GO" id="GO:0051321">
    <property type="term" value="P:meiotic cell cycle"/>
    <property type="evidence" value="ECO:0007669"/>
    <property type="project" value="UniProtKB-KW"/>
</dbReference>
<dbReference type="InterPro" id="IPR050561">
    <property type="entry name" value="PTP"/>
</dbReference>
<dbReference type="InterPro" id="IPR003595">
    <property type="entry name" value="Tyr_Pase_cat"/>
</dbReference>
<evidence type="ECO:0000313" key="18">
    <source>
        <dbReference type="Proteomes" id="UP000269539"/>
    </source>
</evidence>
<dbReference type="SUPFAM" id="SSF52799">
    <property type="entry name" value="(Phosphotyrosine protein) phosphatases II"/>
    <property type="match status" value="2"/>
</dbReference>
<dbReference type="InterPro" id="IPR029021">
    <property type="entry name" value="Prot-tyrosine_phosphatase-like"/>
</dbReference>
<dbReference type="VEuPathDB" id="FungiDB:BTJ68_14470"/>
<comment type="caution">
    <text evidence="17">The sequence shown here is derived from an EMBL/GenBank/DDBJ whole genome shotgun (WGS) entry which is preliminary data.</text>
</comment>
<proteinExistence type="inferred from homology"/>
<dbReference type="GO" id="GO:0051301">
    <property type="term" value="P:cell division"/>
    <property type="evidence" value="ECO:0007669"/>
    <property type="project" value="UniProtKB-KW"/>
</dbReference>
<evidence type="ECO:0000256" key="5">
    <source>
        <dbReference type="ARBA" id="ARBA00022490"/>
    </source>
</evidence>
<organism evidence="17 18">
    <name type="scientific">Hortaea werneckii</name>
    <name type="common">Black yeast</name>
    <name type="synonym">Cladosporium werneckii</name>
    <dbReference type="NCBI Taxonomy" id="91943"/>
    <lineage>
        <taxon>Eukaryota</taxon>
        <taxon>Fungi</taxon>
        <taxon>Dikarya</taxon>
        <taxon>Ascomycota</taxon>
        <taxon>Pezizomycotina</taxon>
        <taxon>Dothideomycetes</taxon>
        <taxon>Dothideomycetidae</taxon>
        <taxon>Mycosphaerellales</taxon>
        <taxon>Teratosphaeriaceae</taxon>
        <taxon>Hortaea</taxon>
    </lineage>
</organism>
<dbReference type="SMART" id="SM00404">
    <property type="entry name" value="PTPc_motif"/>
    <property type="match status" value="1"/>
</dbReference>
<feature type="compositionally biased region" description="Basic and acidic residues" evidence="14">
    <location>
        <begin position="598"/>
        <end position="613"/>
    </location>
</feature>
<dbReference type="Pfam" id="PF00782">
    <property type="entry name" value="DSPc"/>
    <property type="match status" value="1"/>
</dbReference>
<evidence type="ECO:0000256" key="6">
    <source>
        <dbReference type="ARBA" id="ARBA00022553"/>
    </source>
</evidence>
<name>A0A3M7DTN1_HORWE</name>
<evidence type="ECO:0000256" key="1">
    <source>
        <dbReference type="ARBA" id="ARBA00004123"/>
    </source>
</evidence>
<comment type="subcellular location">
    <subcellularLocation>
        <location evidence="2">Cytoplasm</location>
    </subcellularLocation>
    <subcellularLocation>
        <location evidence="1">Nucleus</location>
    </subcellularLocation>
</comment>
<accession>A0A3M7DTN1</accession>
<dbReference type="InterPro" id="IPR029260">
    <property type="entry name" value="DSPn"/>
</dbReference>
<dbReference type="PROSITE" id="PS50056">
    <property type="entry name" value="TYR_PHOSPHATASE_2"/>
    <property type="match status" value="1"/>
</dbReference>
<feature type="compositionally biased region" description="Low complexity" evidence="14">
    <location>
        <begin position="696"/>
        <end position="710"/>
    </location>
</feature>
<feature type="region of interest" description="Disordered" evidence="14">
    <location>
        <begin position="100"/>
        <end position="141"/>
    </location>
</feature>
<evidence type="ECO:0000256" key="13">
    <source>
        <dbReference type="ARBA" id="ARBA00023306"/>
    </source>
</evidence>
<evidence type="ECO:0000256" key="9">
    <source>
        <dbReference type="ARBA" id="ARBA00022801"/>
    </source>
</evidence>
<dbReference type="GO" id="GO:0005730">
    <property type="term" value="C:nucleolus"/>
    <property type="evidence" value="ECO:0007669"/>
    <property type="project" value="UniProtKB-ARBA"/>
</dbReference>
<feature type="compositionally biased region" description="Polar residues" evidence="14">
    <location>
        <begin position="129"/>
        <end position="141"/>
    </location>
</feature>
<dbReference type="InterPro" id="IPR000340">
    <property type="entry name" value="Dual-sp_phosphatase_cat-dom"/>
</dbReference>
<keyword evidence="13" id="KW-0131">Cell cycle</keyword>
<reference evidence="17 18" key="1">
    <citation type="journal article" date="2018" name="BMC Genomics">
        <title>Genomic evidence for intraspecific hybridization in a clonal and extremely halotolerant yeast.</title>
        <authorList>
            <person name="Gostincar C."/>
            <person name="Stajich J.E."/>
            <person name="Zupancic J."/>
            <person name="Zalar P."/>
            <person name="Gunde-Cimerman N."/>
        </authorList>
    </citation>
    <scope>NUCLEOTIDE SEQUENCE [LARGE SCALE GENOMIC DNA]</scope>
    <source>
        <strain evidence="17 18">EXF-10513</strain>
    </source>
</reference>
<feature type="compositionally biased region" description="Polar residues" evidence="14">
    <location>
        <begin position="499"/>
        <end position="517"/>
    </location>
</feature>
<evidence type="ECO:0000256" key="14">
    <source>
        <dbReference type="SAM" id="MobiDB-lite"/>
    </source>
</evidence>
<dbReference type="SMART" id="SM00195">
    <property type="entry name" value="DSPc"/>
    <property type="match status" value="1"/>
</dbReference>
<dbReference type="GO" id="GO:0004725">
    <property type="term" value="F:protein tyrosine phosphatase activity"/>
    <property type="evidence" value="ECO:0007669"/>
    <property type="project" value="UniProtKB-EC"/>
</dbReference>
<gene>
    <name evidence="17" type="ORF">D0864_11627</name>
</gene>
<dbReference type="InterPro" id="IPR020422">
    <property type="entry name" value="TYR_PHOSPHATASE_DUAL_dom"/>
</dbReference>
<dbReference type="PROSITE" id="PS00383">
    <property type="entry name" value="TYR_PHOSPHATASE_1"/>
    <property type="match status" value="1"/>
</dbReference>
<dbReference type="GO" id="GO:0033554">
    <property type="term" value="P:cellular response to stress"/>
    <property type="evidence" value="ECO:0007669"/>
    <property type="project" value="UniProtKB-ARBA"/>
</dbReference>
<evidence type="ECO:0000256" key="4">
    <source>
        <dbReference type="ARBA" id="ARBA00013064"/>
    </source>
</evidence>
<dbReference type="GO" id="GO:0032954">
    <property type="term" value="P:regulation of cytokinetic process"/>
    <property type="evidence" value="ECO:0007669"/>
    <property type="project" value="UniProtKB-ARBA"/>
</dbReference>
<evidence type="ECO:0000256" key="12">
    <source>
        <dbReference type="ARBA" id="ARBA00023254"/>
    </source>
</evidence>
<evidence type="ECO:0000256" key="10">
    <source>
        <dbReference type="ARBA" id="ARBA00022912"/>
    </source>
</evidence>
<dbReference type="FunFam" id="3.90.190.10:FF:000038">
    <property type="entry name" value="Tyrosine-protein phosphatase CDC14"/>
    <property type="match status" value="1"/>
</dbReference>
<dbReference type="Pfam" id="PF14671">
    <property type="entry name" value="DSPn"/>
    <property type="match status" value="1"/>
</dbReference>
<evidence type="ECO:0000259" key="15">
    <source>
        <dbReference type="PROSITE" id="PS50054"/>
    </source>
</evidence>
<dbReference type="InterPro" id="IPR016130">
    <property type="entry name" value="Tyr_Pase_AS"/>
</dbReference>
<keyword evidence="10" id="KW-0904">Protein phosphatase</keyword>
<dbReference type="CDD" id="cd17657">
    <property type="entry name" value="CDC14_N"/>
    <property type="match status" value="1"/>
</dbReference>
<feature type="compositionally biased region" description="Low complexity" evidence="14">
    <location>
        <begin position="53"/>
        <end position="71"/>
    </location>
</feature>
<evidence type="ECO:0000256" key="2">
    <source>
        <dbReference type="ARBA" id="ARBA00004496"/>
    </source>
</evidence>
<evidence type="ECO:0000259" key="16">
    <source>
        <dbReference type="PROSITE" id="PS50056"/>
    </source>
</evidence>
<dbReference type="AlphaFoldDB" id="A0A3M7DTN1"/>
<feature type="region of interest" description="Disordered" evidence="14">
    <location>
        <begin position="24"/>
        <end position="80"/>
    </location>
</feature>
<feature type="compositionally biased region" description="Polar residues" evidence="14">
    <location>
        <begin position="746"/>
        <end position="755"/>
    </location>
</feature>
<dbReference type="GO" id="GO:0005816">
    <property type="term" value="C:spindle pole body"/>
    <property type="evidence" value="ECO:0007669"/>
    <property type="project" value="UniProtKB-ARBA"/>
</dbReference>
<keyword evidence="6" id="KW-0597">Phosphoprotein</keyword>
<protein>
    <recommendedName>
        <fullName evidence="4">protein-tyrosine-phosphatase</fullName>
        <ecNumber evidence="4">3.1.3.48</ecNumber>
    </recommendedName>
</protein>
<keyword evidence="11" id="KW-0539">Nucleus</keyword>
<dbReference type="Gene3D" id="3.90.190.10">
    <property type="entry name" value="Protein tyrosine phosphatase superfamily"/>
    <property type="match status" value="2"/>
</dbReference>
<keyword evidence="12" id="KW-0469">Meiosis</keyword>
<sequence>MPHHSRAATADEVPSVTSYGQVIEYIQGTSTTTSPKQPESPIHASPAPYRNDAAASSAAHADGAAQASSSSQPPNLTSPAKSLADMTILHYADRLYLASYTHPPDDNTPFPYPSQPRSSRSPSKRSSRAQQNGGPQAVQQSGLMQPPYYFSIDRSLLYNAFHADFGPLHVGHLYRFAVQLHDVLGHPDNDGRPVVFWSSADSRSRANAACILATYMVLIQSWPPHLALAPIAQMDPPCMPFRDAGYSQADYSLTIQDVVYGVWKAKEEGLVGLKEFSLEEYERYERVDQGDFNWITPHFLAFASPQHQPTHVIGPSDPMYSQLPRSMSALSRDKTLPSPFKNVLAHFADRGIGLVVRLNSELYSSSYFTALGIKHLDMIFDDGTCPPLNLVRKFVNLAHHMIHDKRKGIAVHCKAGLGRTGCLIGAYLIYRHGFTANEIIAFMRFMRPGMVVGPQQHWLHLNQGTFREWWFEDTMKEKIMASMQPATPTRLRDSTRRLASNGQTFTPPNADRQNAGTSPRRAALGEITNNEQQQSASTSAPTYSNSSDDINDMKSSRLGVSDENLPAPTPGQPRKTNKLYGIGGRRVMTENRPTSIRPETEVVRSERMPKDKDESEEDYAVRMLASGKKSSQSPASRSGKRRAVSCTTTTTTTTKWDVPTDTSDSENYNPDAPAPIEELGDVPMQDKLASPTRSQPKTPSTSATAAAAKSGNGIGALSVGKRSSPMRRSTEGKTNVRKTSGRVGSHGTQRAVSRA</sequence>
<feature type="compositionally biased region" description="Polar residues" evidence="14">
    <location>
        <begin position="527"/>
        <end position="548"/>
    </location>
</feature>